<name>A0A6C0KBY2_9ZZZZ</name>
<proteinExistence type="predicted"/>
<reference evidence="1" key="1">
    <citation type="journal article" date="2020" name="Nature">
        <title>Giant virus diversity and host interactions through global metagenomics.</title>
        <authorList>
            <person name="Schulz F."/>
            <person name="Roux S."/>
            <person name="Paez-Espino D."/>
            <person name="Jungbluth S."/>
            <person name="Walsh D.A."/>
            <person name="Denef V.J."/>
            <person name="McMahon K.D."/>
            <person name="Konstantinidis K.T."/>
            <person name="Eloe-Fadrosh E.A."/>
            <person name="Kyrpides N.C."/>
            <person name="Woyke T."/>
        </authorList>
    </citation>
    <scope>NUCLEOTIDE SEQUENCE</scope>
    <source>
        <strain evidence="1">GVMAG-S-1102244-55</strain>
    </source>
</reference>
<sequence>MEDLSETYPPQLTIAIYEKWSKKSHGIKQGEEDYINYFNTKNLALCSFNKEDLIYDGTIDCIDFIHYVRGLEPERTFEINTIIMYRYKNRDFCFKHNGVEKFQKLWRKFHYQTMPRYKNIRNLQYRSIYGKFKKQI</sequence>
<accession>A0A6C0KBY2</accession>
<dbReference type="EMBL" id="MN740847">
    <property type="protein sequence ID" value="QHU14903.1"/>
    <property type="molecule type" value="Genomic_DNA"/>
</dbReference>
<dbReference type="AlphaFoldDB" id="A0A6C0KBY2"/>
<protein>
    <submittedName>
        <fullName evidence="1">Uncharacterized protein</fullName>
    </submittedName>
</protein>
<organism evidence="1">
    <name type="scientific">viral metagenome</name>
    <dbReference type="NCBI Taxonomy" id="1070528"/>
    <lineage>
        <taxon>unclassified sequences</taxon>
        <taxon>metagenomes</taxon>
        <taxon>organismal metagenomes</taxon>
    </lineage>
</organism>
<evidence type="ECO:0000313" key="1">
    <source>
        <dbReference type="EMBL" id="QHU14903.1"/>
    </source>
</evidence>